<evidence type="ECO:0000256" key="2">
    <source>
        <dbReference type="SAM" id="MobiDB-lite"/>
    </source>
</evidence>
<evidence type="ECO:0000259" key="3">
    <source>
        <dbReference type="PROSITE" id="PS50110"/>
    </source>
</evidence>
<dbReference type="InterPro" id="IPR011006">
    <property type="entry name" value="CheY-like_superfamily"/>
</dbReference>
<dbReference type="SMART" id="SM00448">
    <property type="entry name" value="REC"/>
    <property type="match status" value="1"/>
</dbReference>
<dbReference type="PANTHER" id="PTHR36807:SF2">
    <property type="entry name" value="PHOSPHOGLYCOLATE PHOSPHATASE"/>
    <property type="match status" value="1"/>
</dbReference>
<gene>
    <name evidence="4" type="ORF">IQ227_13290</name>
</gene>
<evidence type="ECO:0000256" key="1">
    <source>
        <dbReference type="PROSITE-ProRule" id="PRU00169"/>
    </source>
</evidence>
<dbReference type="EMBL" id="JADEWB010000070">
    <property type="protein sequence ID" value="MBE9236972.1"/>
    <property type="molecule type" value="Genomic_DNA"/>
</dbReference>
<organism evidence="4 5">
    <name type="scientific">Sphaerospermopsis aphanizomenoides LEGE 00250</name>
    <dbReference type="NCBI Taxonomy" id="2777972"/>
    <lineage>
        <taxon>Bacteria</taxon>
        <taxon>Bacillati</taxon>
        <taxon>Cyanobacteriota</taxon>
        <taxon>Cyanophyceae</taxon>
        <taxon>Nostocales</taxon>
        <taxon>Aphanizomenonaceae</taxon>
        <taxon>Sphaerospermopsis</taxon>
        <taxon>Sphaerospermopsis aphanizomenoides</taxon>
    </lineage>
</organism>
<dbReference type="PIRSF" id="PIRSF026434">
    <property type="entry name" value="RR_ycf55_prd"/>
    <property type="match status" value="1"/>
</dbReference>
<dbReference type="InterPro" id="IPR016837">
    <property type="entry name" value="Uncharacterised_Ycf55_cyanobac"/>
</dbReference>
<dbReference type="InterPro" id="IPR001789">
    <property type="entry name" value="Sig_transdc_resp-reg_receiver"/>
</dbReference>
<comment type="caution">
    <text evidence="1">Lacks conserved residue(s) required for the propagation of feature annotation.</text>
</comment>
<reference evidence="4 5" key="1">
    <citation type="submission" date="2020-10" db="EMBL/GenBank/DDBJ databases">
        <authorList>
            <person name="Castelo-Branco R."/>
            <person name="Eusebio N."/>
            <person name="Adriana R."/>
            <person name="Vieira A."/>
            <person name="Brugerolle De Fraissinette N."/>
            <person name="Rezende De Castro R."/>
            <person name="Schneider M.P."/>
            <person name="Vasconcelos V."/>
            <person name="Leao P.N."/>
        </authorList>
    </citation>
    <scope>NUCLEOTIDE SEQUENCE [LARGE SCALE GENOMIC DNA]</scope>
    <source>
        <strain evidence="4 5">LEGE 00250</strain>
    </source>
</reference>
<feature type="domain" description="Response regulatory" evidence="3">
    <location>
        <begin position="12"/>
        <end position="139"/>
    </location>
</feature>
<sequence>MSDRPLSSLNLQLLLIDPDPIFRLGLRVALETIPHLQVVADVPTDTAALQVLAEIAAPDQNQVNLIVLELGNGSSSESQQLGLQFCRQLKALYPHIPILLLSAISTTAMLLAAKNTGVNGYCPKGISISELVPIMQEIASGGYYWLGTTEINFPLSNLPFARLRNNIRLTGINHINNNISAVTAQLKIPGLPLLDKAILAGQRRELLAARWLVNNLLSAPEERQEIQKSQPLPLPISYSNSAISKAESQQMQTVVPPLLSPKALQSIIFTSCTNKLQFSLQNLTDIPLEIDILREDKKRELLYIILQKVSQKLDDLRSSKVEIPQIPELKNQILTNLWESAITEFYGKSSRINVGDVNIEIVTFLLKNAAGVETEILNKIPLVEDLFSYLLWQTDLYIDNTSYAAGSESANSQASMILENLLIQVANGVLQPLLNFLADVETIKQNFYDRHLISTREIERFRNNLSWKYRLNNYVNEPQAIFESRYELFVFAPRGIAKISIYSPRNQELAKLADIPLAVTLLLELRDAIAPRLQSLLSFLGNGIVFVLTQIIGRGLGLVARGILQGIGSVSFTEKTLKRNSDKQKNNEGRRQEAGGRRKEGRGF</sequence>
<dbReference type="PROSITE" id="PS50110">
    <property type="entry name" value="RESPONSE_REGULATORY"/>
    <property type="match status" value="1"/>
</dbReference>
<dbReference type="RefSeq" id="WP_193943008.1">
    <property type="nucleotide sequence ID" value="NZ_JADEWB010000070.1"/>
</dbReference>
<dbReference type="InterPro" id="IPR022552">
    <property type="entry name" value="UPF_Ycf55"/>
</dbReference>
<name>A0ABR9VH07_9CYAN</name>
<dbReference type="Gene3D" id="3.40.50.2300">
    <property type="match status" value="1"/>
</dbReference>
<comment type="caution">
    <text evidence="4">The sequence shown here is derived from an EMBL/GenBank/DDBJ whole genome shotgun (WGS) entry which is preliminary data.</text>
</comment>
<dbReference type="SUPFAM" id="SSF52172">
    <property type="entry name" value="CheY-like"/>
    <property type="match status" value="1"/>
</dbReference>
<dbReference type="CDD" id="cd17535">
    <property type="entry name" value="REC_NarL-like"/>
    <property type="match status" value="1"/>
</dbReference>
<proteinExistence type="predicted"/>
<dbReference type="Pfam" id="PF00072">
    <property type="entry name" value="Response_reg"/>
    <property type="match status" value="1"/>
</dbReference>
<evidence type="ECO:0000313" key="5">
    <source>
        <dbReference type="Proteomes" id="UP000606776"/>
    </source>
</evidence>
<keyword evidence="5" id="KW-1185">Reference proteome</keyword>
<accession>A0ABR9VH07</accession>
<dbReference type="Pfam" id="PF12452">
    <property type="entry name" value="DUF3685"/>
    <property type="match status" value="1"/>
</dbReference>
<dbReference type="PANTHER" id="PTHR36807">
    <property type="entry name" value="PHOSPHOGLYCOLATE PHOSPHATASE"/>
    <property type="match status" value="1"/>
</dbReference>
<feature type="region of interest" description="Disordered" evidence="2">
    <location>
        <begin position="577"/>
        <end position="604"/>
    </location>
</feature>
<dbReference type="InterPro" id="IPR058245">
    <property type="entry name" value="NreC/VraR/RcsB-like_REC"/>
</dbReference>
<protein>
    <submittedName>
        <fullName evidence="4">DUF3685 domain-containing protein</fullName>
    </submittedName>
</protein>
<evidence type="ECO:0000313" key="4">
    <source>
        <dbReference type="EMBL" id="MBE9236972.1"/>
    </source>
</evidence>
<dbReference type="Proteomes" id="UP000606776">
    <property type="component" value="Unassembled WGS sequence"/>
</dbReference>